<proteinExistence type="predicted"/>
<feature type="transmembrane region" description="Helical" evidence="2">
    <location>
        <begin position="380"/>
        <end position="403"/>
    </location>
</feature>
<name>A0A4S2MQX4_9PEZI</name>
<accession>A0A4S2MQX4</accession>
<reference evidence="3 4" key="1">
    <citation type="submission" date="2019-04" db="EMBL/GenBank/DDBJ databases">
        <title>Comparative genomics and transcriptomics to analyze fruiting body development in filamentous ascomycetes.</title>
        <authorList>
            <consortium name="DOE Joint Genome Institute"/>
            <person name="Lutkenhaus R."/>
            <person name="Traeger S."/>
            <person name="Breuer J."/>
            <person name="Kuo A."/>
            <person name="Lipzen A."/>
            <person name="Pangilinan J."/>
            <person name="Dilworth D."/>
            <person name="Sandor L."/>
            <person name="Poggeler S."/>
            <person name="Barry K."/>
            <person name="Grigoriev I.V."/>
            <person name="Nowrousian M."/>
        </authorList>
    </citation>
    <scope>NUCLEOTIDE SEQUENCE [LARGE SCALE GENOMIC DNA]</scope>
    <source>
        <strain evidence="3 4">CBS 389.68</strain>
    </source>
</reference>
<keyword evidence="2" id="KW-0472">Membrane</keyword>
<feature type="transmembrane region" description="Helical" evidence="2">
    <location>
        <begin position="423"/>
        <end position="450"/>
    </location>
</feature>
<evidence type="ECO:0000256" key="1">
    <source>
        <dbReference type="SAM" id="MobiDB-lite"/>
    </source>
</evidence>
<dbReference type="OrthoDB" id="5349388at2759"/>
<protein>
    <submittedName>
        <fullName evidence="3">Uncharacterized protein</fullName>
    </submittedName>
</protein>
<keyword evidence="2" id="KW-0812">Transmembrane</keyword>
<dbReference type="InParanoid" id="A0A4S2MQX4"/>
<evidence type="ECO:0000313" key="3">
    <source>
        <dbReference type="EMBL" id="TGZ76847.1"/>
    </source>
</evidence>
<dbReference type="Proteomes" id="UP000298138">
    <property type="component" value="Unassembled WGS sequence"/>
</dbReference>
<keyword evidence="4" id="KW-1185">Reference proteome</keyword>
<dbReference type="EMBL" id="ML220165">
    <property type="protein sequence ID" value="TGZ76847.1"/>
    <property type="molecule type" value="Genomic_DNA"/>
</dbReference>
<feature type="region of interest" description="Disordered" evidence="1">
    <location>
        <begin position="1035"/>
        <end position="1062"/>
    </location>
</feature>
<feature type="transmembrane region" description="Helical" evidence="2">
    <location>
        <begin position="488"/>
        <end position="513"/>
    </location>
</feature>
<dbReference type="AlphaFoldDB" id="A0A4S2MQX4"/>
<evidence type="ECO:0000313" key="4">
    <source>
        <dbReference type="Proteomes" id="UP000298138"/>
    </source>
</evidence>
<gene>
    <name evidence="3" type="ORF">EX30DRAFT_344586</name>
</gene>
<sequence>MATTTTSTTNYPLTTVFTPPPGCFDDPTRLPSGLSAEQYSTANTTTLSTTPYPKDLPLSCVPSVVASTYNSYFLLSISGWTTNSGIEPVMTYSPGLYCPSGYTVPPLGTLVFQQHATRGAAETHLFCCPQGYGLNGTAITSLQRINDAKHMSARQTCILSVTEPSGAYFSSMTSVLQYSSAIVTTSVLNNNGSTVLSTLRQAVGTSTKTLPMMYHVTQGGAQYARSAIELVYRATDLPDVWSEGLAALPPSAVPSLKVNRLEAAPELDAGHWVMVSAVWAGSLVLGILIMYLIHMAGTKGLLCGGRKRDAEGSSSMVDASAPMLPQETAAKLTSESGTTITTITAGAPNKKSTSSETVSSASTAAGKAARRNTARWAVPWFMFSLIVWIVLAMTVMLLVFATSPAFEDTILQSTDSPDAVLRILQVLGLVLRTMTSVLAWITVADLAWIAMTNGITMVEMASLLDVVAVKTYGSTFTALTMTVKKRSLMITVMIIIGLLACITSDLVGFAVIASTGVGNTKITVKKSVPVAPAIRFSDPTEGFGFSTESRVMSSLKLPYVDTSDAFFVSSQFYPRMLRHPDGETFAFLPFDATSSIESPSDYSGVAVVGNFSVDCRPVKFTGDIYRHDDTSLSGKFDTRDPISSTEHQNFSTLGLDYQNPRVLLFSLDRQAQWVNDAYTEEYLPYDVRPQEFLLWTIGKRQAIPEKELTSISYSDVSSGVMRTEGSTSVQPFSFFSCEAHFPSNVGLVTTKSTGVPAKPDNPPIEGCPERTDEAYTDCPSWDIRTTDFDSTILPNDNSTTQHQLRIDHLNLARLVNIAKLFLTTQRTATAPPVDAGFIYGNYFKGIMFCSDCADTTVPQRAAMNLIPSMMRAAETGDPKELANALRISLLHTYAALYHRSMSQFEASGPITYATNQPVSRIRRPWILYLVAVYAVVLVAIAIVIRTRMLALVGVDRSGSSLAVASIVKHSPLEQVIEKSEMKNPDEIGEEVAREEKKAMEERGGVRLRLGVKSDGRYGVGFVEETRKGKGWRKLERYSNAGSMMEEGSGDGERDEQGEQGTV</sequence>
<organism evidence="3 4">
    <name type="scientific">Ascodesmis nigricans</name>
    <dbReference type="NCBI Taxonomy" id="341454"/>
    <lineage>
        <taxon>Eukaryota</taxon>
        <taxon>Fungi</taxon>
        <taxon>Dikarya</taxon>
        <taxon>Ascomycota</taxon>
        <taxon>Pezizomycotina</taxon>
        <taxon>Pezizomycetes</taxon>
        <taxon>Pezizales</taxon>
        <taxon>Ascodesmidaceae</taxon>
        <taxon>Ascodesmis</taxon>
    </lineage>
</organism>
<evidence type="ECO:0000256" key="2">
    <source>
        <dbReference type="SAM" id="Phobius"/>
    </source>
</evidence>
<keyword evidence="2" id="KW-1133">Transmembrane helix</keyword>
<feature type="transmembrane region" description="Helical" evidence="2">
    <location>
        <begin position="925"/>
        <end position="944"/>
    </location>
</feature>
<feature type="transmembrane region" description="Helical" evidence="2">
    <location>
        <begin position="269"/>
        <end position="293"/>
    </location>
</feature>
<feature type="region of interest" description="Disordered" evidence="1">
    <location>
        <begin position="343"/>
        <end position="364"/>
    </location>
</feature>